<dbReference type="Pfam" id="PF02628">
    <property type="entry name" value="COX15-CtaA"/>
    <property type="match status" value="1"/>
</dbReference>
<dbReference type="PANTHER" id="PTHR35457:SF1">
    <property type="entry name" value="HEME A SYNTHASE"/>
    <property type="match status" value="1"/>
</dbReference>
<feature type="transmembrane region" description="Helical" evidence="12">
    <location>
        <begin position="202"/>
        <end position="221"/>
    </location>
</feature>
<feature type="transmembrane region" description="Helical" evidence="12">
    <location>
        <begin position="102"/>
        <end position="121"/>
    </location>
</feature>
<dbReference type="PANTHER" id="PTHR35457">
    <property type="entry name" value="HEME A SYNTHASE"/>
    <property type="match status" value="1"/>
</dbReference>
<gene>
    <name evidence="13" type="ORF">FM101_14895</name>
</gene>
<evidence type="ECO:0000256" key="4">
    <source>
        <dbReference type="ARBA" id="ARBA00022723"/>
    </source>
</evidence>
<dbReference type="GO" id="GO:0016491">
    <property type="term" value="F:oxidoreductase activity"/>
    <property type="evidence" value="ECO:0007669"/>
    <property type="project" value="UniProtKB-KW"/>
</dbReference>
<evidence type="ECO:0000256" key="1">
    <source>
        <dbReference type="ARBA" id="ARBA00004141"/>
    </source>
</evidence>
<dbReference type="GO" id="GO:0016020">
    <property type="term" value="C:membrane"/>
    <property type="evidence" value="ECO:0007669"/>
    <property type="project" value="UniProtKB-SubCell"/>
</dbReference>
<keyword evidence="9 12" id="KW-0472">Membrane</keyword>
<accession>A0A1R4GWA5</accession>
<evidence type="ECO:0000256" key="10">
    <source>
        <dbReference type="ARBA" id="ARBA00023157"/>
    </source>
</evidence>
<comment type="subcellular location">
    <subcellularLocation>
        <location evidence="1">Membrane</location>
        <topology evidence="1">Multi-pass membrane protein</topology>
    </subcellularLocation>
</comment>
<keyword evidence="14" id="KW-1185">Reference proteome</keyword>
<feature type="transmembrane region" description="Helical" evidence="12">
    <location>
        <begin position="46"/>
        <end position="68"/>
    </location>
</feature>
<feature type="transmembrane region" description="Helical" evidence="12">
    <location>
        <begin position="241"/>
        <end position="265"/>
    </location>
</feature>
<feature type="transmembrane region" description="Helical" evidence="12">
    <location>
        <begin position="277"/>
        <end position="295"/>
    </location>
</feature>
<sequence length="331" mass="35309">MTTPIASHWTDRLPPMLGRGARAVATTYTRGYNRLPLSIGRGIHRLAIASLITQSILIVSGGAVRLTASGLGCSQWPNCMPGTMTPTPEMGIHGLIEFGNRMLTFVLAAVAIAMIISVWRIRHTHRTVFWLSIALLCFIPIQAVIGGITVLTDLNPWVVSFHFLASIALVAVATLLVNRTGRESRGEDLVASGPLTGTMRSLGWTIAITSALALILGTVVTGSGPHAGDPSSPRHGFNLYLVTRIHVVPVYLLVIAAVLGLYLVYRTHAARALKRGYLILVVAVLAQGAIGYTQFFLGLPIGVVLLHMVGTAFLTAAATNVWDRSTGVVPL</sequence>
<keyword evidence="2" id="KW-1003">Cell membrane</keyword>
<evidence type="ECO:0000313" key="13">
    <source>
        <dbReference type="EMBL" id="SJM72353.1"/>
    </source>
</evidence>
<evidence type="ECO:0000256" key="7">
    <source>
        <dbReference type="ARBA" id="ARBA00023004"/>
    </source>
</evidence>
<dbReference type="EMBL" id="FUHW01000052">
    <property type="protein sequence ID" value="SJM72353.1"/>
    <property type="molecule type" value="Genomic_DNA"/>
</dbReference>
<evidence type="ECO:0000256" key="3">
    <source>
        <dbReference type="ARBA" id="ARBA00022692"/>
    </source>
</evidence>
<organism evidence="13 14">
    <name type="scientific">Arthrobacter rhombi</name>
    <dbReference type="NCBI Taxonomy" id="71253"/>
    <lineage>
        <taxon>Bacteria</taxon>
        <taxon>Bacillati</taxon>
        <taxon>Actinomycetota</taxon>
        <taxon>Actinomycetes</taxon>
        <taxon>Micrococcales</taxon>
        <taxon>Micrococcaceae</taxon>
        <taxon>Arthrobacter</taxon>
    </lineage>
</organism>
<dbReference type="RefSeq" id="WP_241895168.1">
    <property type="nucleotide sequence ID" value="NZ_FUHW01000052.1"/>
</dbReference>
<proteinExistence type="predicted"/>
<keyword evidence="6" id="KW-0560">Oxidoreductase</keyword>
<dbReference type="InterPro" id="IPR050450">
    <property type="entry name" value="COX15/CtaA_HemeA_synthase"/>
</dbReference>
<evidence type="ECO:0000313" key="14">
    <source>
        <dbReference type="Proteomes" id="UP000195913"/>
    </source>
</evidence>
<keyword evidence="10" id="KW-1015">Disulfide bond</keyword>
<feature type="transmembrane region" description="Helical" evidence="12">
    <location>
        <begin position="128"/>
        <end position="151"/>
    </location>
</feature>
<comment type="pathway">
    <text evidence="11">Porphyrin-containing compound metabolism.</text>
</comment>
<evidence type="ECO:0000256" key="11">
    <source>
        <dbReference type="ARBA" id="ARBA00023444"/>
    </source>
</evidence>
<keyword evidence="7" id="KW-0408">Iron</keyword>
<feature type="transmembrane region" description="Helical" evidence="12">
    <location>
        <begin position="301"/>
        <end position="322"/>
    </location>
</feature>
<keyword evidence="8" id="KW-0350">Heme biosynthesis</keyword>
<keyword evidence="5 12" id="KW-1133">Transmembrane helix</keyword>
<dbReference type="GO" id="GO:0006784">
    <property type="term" value="P:heme A biosynthetic process"/>
    <property type="evidence" value="ECO:0007669"/>
    <property type="project" value="InterPro"/>
</dbReference>
<dbReference type="GO" id="GO:0046872">
    <property type="term" value="F:metal ion binding"/>
    <property type="evidence" value="ECO:0007669"/>
    <property type="project" value="UniProtKB-KW"/>
</dbReference>
<dbReference type="AlphaFoldDB" id="A0A1R4GWA5"/>
<name>A0A1R4GWA5_9MICC</name>
<evidence type="ECO:0000256" key="6">
    <source>
        <dbReference type="ARBA" id="ARBA00023002"/>
    </source>
</evidence>
<evidence type="ECO:0000256" key="9">
    <source>
        <dbReference type="ARBA" id="ARBA00023136"/>
    </source>
</evidence>
<feature type="transmembrane region" description="Helical" evidence="12">
    <location>
        <begin position="157"/>
        <end position="177"/>
    </location>
</feature>
<dbReference type="InterPro" id="IPR003780">
    <property type="entry name" value="COX15/CtaA_fam"/>
</dbReference>
<reference evidence="13 14" key="1">
    <citation type="submission" date="2017-02" db="EMBL/GenBank/DDBJ databases">
        <authorList>
            <person name="Peterson S.W."/>
        </authorList>
    </citation>
    <scope>NUCLEOTIDE SEQUENCE [LARGE SCALE GENOMIC DNA]</scope>
    <source>
        <strain evidence="13 14">B Ar 00.02</strain>
    </source>
</reference>
<keyword evidence="3 12" id="KW-0812">Transmembrane</keyword>
<evidence type="ECO:0000256" key="12">
    <source>
        <dbReference type="SAM" id="Phobius"/>
    </source>
</evidence>
<evidence type="ECO:0000256" key="5">
    <source>
        <dbReference type="ARBA" id="ARBA00022989"/>
    </source>
</evidence>
<keyword evidence="4" id="KW-0479">Metal-binding</keyword>
<protein>
    <submittedName>
        <fullName evidence="13">Cytochrome oxidase assembly protein</fullName>
    </submittedName>
</protein>
<evidence type="ECO:0000256" key="2">
    <source>
        <dbReference type="ARBA" id="ARBA00022475"/>
    </source>
</evidence>
<evidence type="ECO:0000256" key="8">
    <source>
        <dbReference type="ARBA" id="ARBA00023133"/>
    </source>
</evidence>
<dbReference type="Proteomes" id="UP000195913">
    <property type="component" value="Unassembled WGS sequence"/>
</dbReference>